<comment type="caution">
    <text evidence="2">The sequence shown here is derived from an EMBL/GenBank/DDBJ whole genome shotgun (WGS) entry which is preliminary data.</text>
</comment>
<proteinExistence type="predicted"/>
<evidence type="ECO:0000313" key="3">
    <source>
        <dbReference type="Proteomes" id="UP000011602"/>
    </source>
</evidence>
<organism evidence="2 3">
    <name type="scientific">Natronolimnohabitans innermongolicus JCM 12255</name>
    <dbReference type="NCBI Taxonomy" id="1227499"/>
    <lineage>
        <taxon>Archaea</taxon>
        <taxon>Methanobacteriati</taxon>
        <taxon>Methanobacteriota</taxon>
        <taxon>Stenosarchaea group</taxon>
        <taxon>Halobacteria</taxon>
        <taxon>Halobacteriales</taxon>
        <taxon>Natrialbaceae</taxon>
        <taxon>Natronolimnohabitans</taxon>
    </lineage>
</organism>
<evidence type="ECO:0000313" key="2">
    <source>
        <dbReference type="EMBL" id="ELY57607.1"/>
    </source>
</evidence>
<protein>
    <submittedName>
        <fullName evidence="2">Uncharacterized protein</fullName>
    </submittedName>
</protein>
<dbReference type="AlphaFoldDB" id="L9X7N7"/>
<dbReference type="eggNOG" id="ENOG502N5NK">
    <property type="taxonomic scope" value="Archaea"/>
</dbReference>
<name>L9X7N7_9EURY</name>
<feature type="region of interest" description="Disordered" evidence="1">
    <location>
        <begin position="30"/>
        <end position="92"/>
    </location>
</feature>
<evidence type="ECO:0000256" key="1">
    <source>
        <dbReference type="SAM" id="MobiDB-lite"/>
    </source>
</evidence>
<feature type="compositionally biased region" description="Low complexity" evidence="1">
    <location>
        <begin position="78"/>
        <end position="92"/>
    </location>
</feature>
<reference evidence="2 3" key="1">
    <citation type="journal article" date="2014" name="PLoS Genet.">
        <title>Phylogenetically driven sequencing of extremely halophilic archaea reveals strategies for static and dynamic osmo-response.</title>
        <authorList>
            <person name="Becker E.A."/>
            <person name="Seitzer P.M."/>
            <person name="Tritt A."/>
            <person name="Larsen D."/>
            <person name="Krusor M."/>
            <person name="Yao A.I."/>
            <person name="Wu D."/>
            <person name="Madern D."/>
            <person name="Eisen J.A."/>
            <person name="Darling A.E."/>
            <person name="Facciotti M.T."/>
        </authorList>
    </citation>
    <scope>NUCLEOTIDE SEQUENCE [LARGE SCALE GENOMIC DNA]</scope>
    <source>
        <strain evidence="2 3">JCM 12255</strain>
    </source>
</reference>
<dbReference type="STRING" id="1227499.C493_08996"/>
<dbReference type="RefSeq" id="WP_007259094.1">
    <property type="nucleotide sequence ID" value="NZ_AOHZ01000041.1"/>
</dbReference>
<accession>L9X7N7</accession>
<keyword evidence="3" id="KW-1185">Reference proteome</keyword>
<gene>
    <name evidence="2" type="ORF">C493_08996</name>
</gene>
<dbReference type="Proteomes" id="UP000011602">
    <property type="component" value="Unassembled WGS sequence"/>
</dbReference>
<feature type="compositionally biased region" description="Polar residues" evidence="1">
    <location>
        <begin position="36"/>
        <end position="59"/>
    </location>
</feature>
<dbReference type="EMBL" id="AOHZ01000041">
    <property type="protein sequence ID" value="ELY57607.1"/>
    <property type="molecule type" value="Genomic_DNA"/>
</dbReference>
<sequence length="106" mass="10740">MNRAFSMLLTVALVGSLMFMGFAGTAAAGVADNGDEQSNTAGVSQSQTVTQEATSSSDGSFAVAVGDDAEANTGSSVTQDTTNTQNTTVEQTNTNFEDLFVLGVGT</sequence>